<evidence type="ECO:0000259" key="8">
    <source>
        <dbReference type="PROSITE" id="PS51740"/>
    </source>
</evidence>
<protein>
    <recommendedName>
        <fullName evidence="1 7">Transcriptional regulator MraZ</fullName>
    </recommendedName>
</protein>
<dbReference type="GO" id="GO:2000143">
    <property type="term" value="P:negative regulation of DNA-templated transcription initiation"/>
    <property type="evidence" value="ECO:0007669"/>
    <property type="project" value="TreeGrafter"/>
</dbReference>
<dbReference type="GO" id="GO:0000976">
    <property type="term" value="F:transcription cis-regulatory region binding"/>
    <property type="evidence" value="ECO:0007669"/>
    <property type="project" value="TreeGrafter"/>
</dbReference>
<dbReference type="CDD" id="cd16320">
    <property type="entry name" value="MraZ_N"/>
    <property type="match status" value="1"/>
</dbReference>
<dbReference type="InterPro" id="IPR003444">
    <property type="entry name" value="MraZ"/>
</dbReference>
<comment type="subunit">
    <text evidence="7">Forms oligomers.</text>
</comment>
<dbReference type="InterPro" id="IPR037914">
    <property type="entry name" value="SpoVT-AbrB_sf"/>
</dbReference>
<dbReference type="GO" id="GO:0009295">
    <property type="term" value="C:nucleoid"/>
    <property type="evidence" value="ECO:0007669"/>
    <property type="project" value="UniProtKB-SubCell"/>
</dbReference>
<dbReference type="SUPFAM" id="SSF89447">
    <property type="entry name" value="AbrB/MazE/MraZ-like"/>
    <property type="match status" value="1"/>
</dbReference>
<dbReference type="HAMAP" id="MF_01008">
    <property type="entry name" value="MraZ"/>
    <property type="match status" value="1"/>
</dbReference>
<evidence type="ECO:0000313" key="9">
    <source>
        <dbReference type="EMBL" id="KKW35930.1"/>
    </source>
</evidence>
<comment type="similarity">
    <text evidence="7">Belongs to the MraZ family.</text>
</comment>
<evidence type="ECO:0000256" key="6">
    <source>
        <dbReference type="ARBA" id="ARBA00023163"/>
    </source>
</evidence>
<comment type="subcellular location">
    <subcellularLocation>
        <location evidence="7">Cytoplasm</location>
        <location evidence="7">Nucleoid</location>
    </subcellularLocation>
</comment>
<dbReference type="PROSITE" id="PS51740">
    <property type="entry name" value="SPOVT_ABRB"/>
    <property type="match status" value="2"/>
</dbReference>
<dbReference type="NCBIfam" id="TIGR00242">
    <property type="entry name" value="division/cell wall cluster transcriptional repressor MraZ"/>
    <property type="match status" value="1"/>
</dbReference>
<evidence type="ECO:0000256" key="2">
    <source>
        <dbReference type="ARBA" id="ARBA00022490"/>
    </source>
</evidence>
<proteinExistence type="inferred from homology"/>
<dbReference type="EMBL" id="LCRO01000002">
    <property type="protein sequence ID" value="KKW35930.1"/>
    <property type="molecule type" value="Genomic_DNA"/>
</dbReference>
<evidence type="ECO:0000313" key="10">
    <source>
        <dbReference type="Proteomes" id="UP000034740"/>
    </source>
</evidence>
<comment type="caution">
    <text evidence="9">The sequence shown here is derived from an EMBL/GenBank/DDBJ whole genome shotgun (WGS) entry which is preliminary data.</text>
</comment>
<feature type="domain" description="SpoVT-AbrB" evidence="8">
    <location>
        <begin position="5"/>
        <end position="47"/>
    </location>
</feature>
<dbReference type="PANTHER" id="PTHR34701">
    <property type="entry name" value="TRANSCRIPTIONAL REGULATOR MRAZ"/>
    <property type="match status" value="1"/>
</dbReference>
<dbReference type="InterPro" id="IPR020603">
    <property type="entry name" value="MraZ_dom"/>
</dbReference>
<keyword evidence="6 7" id="KW-0804">Transcription</keyword>
<dbReference type="InterPro" id="IPR035644">
    <property type="entry name" value="MraZ_C"/>
</dbReference>
<dbReference type="InterPro" id="IPR035642">
    <property type="entry name" value="MraZ_N"/>
</dbReference>
<accession>A0A0G1XYF3</accession>
<dbReference type="PANTHER" id="PTHR34701:SF1">
    <property type="entry name" value="TRANSCRIPTIONAL REGULATOR MRAZ"/>
    <property type="match status" value="1"/>
</dbReference>
<feature type="domain" description="SpoVT-AbrB" evidence="8">
    <location>
        <begin position="76"/>
        <end position="119"/>
    </location>
</feature>
<sequence>MLIGEYRHTLDSKKRLSLPAKFRKEVGRKVVITRGLDSCLFMFPQKAWERIAEKVANLPVGGADTRGMSRFLLAGAVEQPVDGAGRILVPDFLKEFARLKGSVVLCGVSDRVEIWDEKTWKEYKSRIERGAEGMAQTLGDLGIL</sequence>
<dbReference type="Pfam" id="PF02381">
    <property type="entry name" value="MraZ"/>
    <property type="match status" value="2"/>
</dbReference>
<dbReference type="GO" id="GO:0005737">
    <property type="term" value="C:cytoplasm"/>
    <property type="evidence" value="ECO:0007669"/>
    <property type="project" value="UniProtKB-UniRule"/>
</dbReference>
<name>A0A0G1XYF3_9BACT</name>
<keyword evidence="5 7" id="KW-0238">DNA-binding</keyword>
<organism evidence="9 10">
    <name type="scientific">Candidatus Adlerbacteria bacterium GW2011_GWA1_54_10</name>
    <dbReference type="NCBI Taxonomy" id="1618605"/>
    <lineage>
        <taxon>Bacteria</taxon>
        <taxon>Candidatus Adleribacteriota</taxon>
    </lineage>
</organism>
<reference evidence="9 10" key="1">
    <citation type="journal article" date="2015" name="Nature">
        <title>rRNA introns, odd ribosomes, and small enigmatic genomes across a large radiation of phyla.</title>
        <authorList>
            <person name="Brown C.T."/>
            <person name="Hug L.A."/>
            <person name="Thomas B.C."/>
            <person name="Sharon I."/>
            <person name="Castelle C.J."/>
            <person name="Singh A."/>
            <person name="Wilkins M.J."/>
            <person name="Williams K.H."/>
            <person name="Banfield J.F."/>
        </authorList>
    </citation>
    <scope>NUCLEOTIDE SEQUENCE [LARGE SCALE GENOMIC DNA]</scope>
</reference>
<keyword evidence="3" id="KW-0677">Repeat</keyword>
<evidence type="ECO:0000256" key="7">
    <source>
        <dbReference type="HAMAP-Rule" id="MF_01008"/>
    </source>
</evidence>
<gene>
    <name evidence="7" type="primary">mraZ</name>
    <name evidence="9" type="ORF">UY83_C0002G0087</name>
</gene>
<dbReference type="AlphaFoldDB" id="A0A0G1XYF3"/>
<evidence type="ECO:0000256" key="5">
    <source>
        <dbReference type="ARBA" id="ARBA00023125"/>
    </source>
</evidence>
<evidence type="ECO:0000256" key="4">
    <source>
        <dbReference type="ARBA" id="ARBA00023015"/>
    </source>
</evidence>
<dbReference type="CDD" id="cd16321">
    <property type="entry name" value="MraZ_C"/>
    <property type="match status" value="1"/>
</dbReference>
<evidence type="ECO:0000256" key="1">
    <source>
        <dbReference type="ARBA" id="ARBA00013860"/>
    </source>
</evidence>
<dbReference type="Proteomes" id="UP000034740">
    <property type="component" value="Unassembled WGS sequence"/>
</dbReference>
<dbReference type="InterPro" id="IPR038619">
    <property type="entry name" value="MraZ_sf"/>
</dbReference>
<evidence type="ECO:0000256" key="3">
    <source>
        <dbReference type="ARBA" id="ARBA00022737"/>
    </source>
</evidence>
<keyword evidence="4 7" id="KW-0805">Transcription regulation</keyword>
<dbReference type="Gene3D" id="3.40.1550.20">
    <property type="entry name" value="Transcriptional regulator MraZ domain"/>
    <property type="match status" value="1"/>
</dbReference>
<dbReference type="InterPro" id="IPR007159">
    <property type="entry name" value="SpoVT-AbrB_dom"/>
</dbReference>
<keyword evidence="2 7" id="KW-0963">Cytoplasm</keyword>
<dbReference type="GO" id="GO:0003700">
    <property type="term" value="F:DNA-binding transcription factor activity"/>
    <property type="evidence" value="ECO:0007669"/>
    <property type="project" value="UniProtKB-UniRule"/>
</dbReference>